<reference evidence="2" key="1">
    <citation type="submission" date="2016-10" db="EMBL/GenBank/DDBJ databases">
        <authorList>
            <person name="Varghese N."/>
            <person name="Submissions S."/>
        </authorList>
    </citation>
    <scope>NUCLEOTIDE SEQUENCE [LARGE SCALE GENOMIC DNA]</scope>
    <source>
        <strain evidence="2">CGMCC 4.6609</strain>
    </source>
</reference>
<dbReference type="OrthoDB" id="1144545at2"/>
<dbReference type="GO" id="GO:0016627">
    <property type="term" value="F:oxidoreductase activity, acting on the CH-CH group of donors"/>
    <property type="evidence" value="ECO:0007669"/>
    <property type="project" value="InterPro"/>
</dbReference>
<name>A0A1H0S5H7_9PSEU</name>
<accession>A0A1H0S5H7</accession>
<dbReference type="InterPro" id="IPR009100">
    <property type="entry name" value="AcylCoA_DH/oxidase_NM_dom_sf"/>
</dbReference>
<sequence length="165" mass="18128">MVQRETRSGAPARLAADQAAELRDLLRYGAADDHDRFAELFSAELFDRVEGSSPAENAAMVHRRLRHVNAELGPGREFVTEDPDRFLVLHEWAGVLDPTLVSVPTIHYNLCLGAVLELGDDRPELTAVADEPARMDSVGVFLATELGYGNNAAEMRTRAVYSPPN</sequence>
<dbReference type="Proteomes" id="UP000199691">
    <property type="component" value="Unassembled WGS sequence"/>
</dbReference>
<dbReference type="AlphaFoldDB" id="A0A1H0S5H7"/>
<evidence type="ECO:0000313" key="1">
    <source>
        <dbReference type="EMBL" id="SDP36954.1"/>
    </source>
</evidence>
<protein>
    <submittedName>
        <fullName evidence="1">Acyl-CoA oxidase</fullName>
    </submittedName>
</protein>
<dbReference type="RefSeq" id="WP_090099122.1">
    <property type="nucleotide sequence ID" value="NZ_FNIX01000007.1"/>
</dbReference>
<dbReference type="SUPFAM" id="SSF56645">
    <property type="entry name" value="Acyl-CoA dehydrogenase NM domain-like"/>
    <property type="match status" value="1"/>
</dbReference>
<organism evidence="1 2">
    <name type="scientific">Lentzea jiangxiensis</name>
    <dbReference type="NCBI Taxonomy" id="641025"/>
    <lineage>
        <taxon>Bacteria</taxon>
        <taxon>Bacillati</taxon>
        <taxon>Actinomycetota</taxon>
        <taxon>Actinomycetes</taxon>
        <taxon>Pseudonocardiales</taxon>
        <taxon>Pseudonocardiaceae</taxon>
        <taxon>Lentzea</taxon>
    </lineage>
</organism>
<dbReference type="STRING" id="641025.SAMN05421507_107240"/>
<dbReference type="EMBL" id="FNIX01000007">
    <property type="protein sequence ID" value="SDP36954.1"/>
    <property type="molecule type" value="Genomic_DNA"/>
</dbReference>
<proteinExistence type="predicted"/>
<gene>
    <name evidence="1" type="ORF">SAMN05421507_107240</name>
</gene>
<keyword evidence="2" id="KW-1185">Reference proteome</keyword>
<evidence type="ECO:0000313" key="2">
    <source>
        <dbReference type="Proteomes" id="UP000199691"/>
    </source>
</evidence>